<keyword evidence="5" id="KW-0378">Hydrolase</keyword>
<dbReference type="AlphaFoldDB" id="A0A838YUN5"/>
<comment type="caution">
    <text evidence="8">The sequence shown here is derived from an EMBL/GenBank/DDBJ whole genome shotgun (WGS) entry which is preliminary data.</text>
</comment>
<evidence type="ECO:0000256" key="1">
    <source>
        <dbReference type="ARBA" id="ARBA00002663"/>
    </source>
</evidence>
<dbReference type="InterPro" id="IPR000100">
    <property type="entry name" value="RNase_P"/>
</dbReference>
<evidence type="ECO:0000256" key="3">
    <source>
        <dbReference type="ARBA" id="ARBA00022722"/>
    </source>
</evidence>
<dbReference type="InterPro" id="IPR020568">
    <property type="entry name" value="Ribosomal_Su5_D2-typ_SF"/>
</dbReference>
<evidence type="ECO:0000313" key="8">
    <source>
        <dbReference type="EMBL" id="MBA4723769.1"/>
    </source>
</evidence>
<evidence type="ECO:0000256" key="6">
    <source>
        <dbReference type="ARBA" id="ARBA00022884"/>
    </source>
</evidence>
<keyword evidence="6" id="KW-0694">RNA-binding</keyword>
<evidence type="ECO:0000256" key="7">
    <source>
        <dbReference type="SAM" id="Phobius"/>
    </source>
</evidence>
<keyword evidence="4" id="KW-0255">Endonuclease</keyword>
<dbReference type="SUPFAM" id="SSF54211">
    <property type="entry name" value="Ribosomal protein S5 domain 2-like"/>
    <property type="match status" value="1"/>
</dbReference>
<comment type="function">
    <text evidence="1">RNaseP catalyzes the removal of the 5'-leader sequence from pre-tRNA to produce the mature 5'-terminus. It can also cleave other RNA substrates such as 4.5S RNA. The protein component plays an auxiliary but essential role in vivo by binding to the 5'-leader sequence and broadening the substrate specificity of the ribozyme.</text>
</comment>
<evidence type="ECO:0000256" key="2">
    <source>
        <dbReference type="ARBA" id="ARBA00022694"/>
    </source>
</evidence>
<evidence type="ECO:0000313" key="9">
    <source>
        <dbReference type="Proteomes" id="UP000585327"/>
    </source>
</evidence>
<keyword evidence="7" id="KW-0812">Transmembrane</keyword>
<organism evidence="8 9">
    <name type="scientific">SAR86 cluster bacterium</name>
    <dbReference type="NCBI Taxonomy" id="2030880"/>
    <lineage>
        <taxon>Bacteria</taxon>
        <taxon>Pseudomonadati</taxon>
        <taxon>Pseudomonadota</taxon>
        <taxon>Gammaproteobacteria</taxon>
        <taxon>SAR86 cluster</taxon>
    </lineage>
</organism>
<dbReference type="EMBL" id="JACETM010000004">
    <property type="protein sequence ID" value="MBA4723769.1"/>
    <property type="molecule type" value="Genomic_DNA"/>
</dbReference>
<dbReference type="Pfam" id="PF00825">
    <property type="entry name" value="Ribonuclease_P"/>
    <property type="match status" value="1"/>
</dbReference>
<name>A0A838YUN5_9GAMM</name>
<dbReference type="InterPro" id="IPR014721">
    <property type="entry name" value="Ribsml_uS5_D2-typ_fold_subgr"/>
</dbReference>
<accession>A0A838YUN5</accession>
<evidence type="ECO:0000256" key="4">
    <source>
        <dbReference type="ARBA" id="ARBA00022759"/>
    </source>
</evidence>
<dbReference type="InterPro" id="IPR020539">
    <property type="entry name" value="RNase_P_CS"/>
</dbReference>
<sequence>MALKSKLPRHFYSSENLRLFYLKDAGSSLQISTPKKLFKTAVSRNKIKRIIKEVFRTGGLVPVSGGFLVLVYESFSDLSFKEASFEIVKAVKSHQY</sequence>
<dbReference type="GO" id="GO:0000049">
    <property type="term" value="F:tRNA binding"/>
    <property type="evidence" value="ECO:0007669"/>
    <property type="project" value="InterPro"/>
</dbReference>
<keyword evidence="7" id="KW-1133">Transmembrane helix</keyword>
<dbReference type="Gene3D" id="3.30.230.10">
    <property type="match status" value="1"/>
</dbReference>
<reference evidence="8 9" key="1">
    <citation type="submission" date="2020-06" db="EMBL/GenBank/DDBJ databases">
        <title>Dysbiosis in marine aquaculture revealed through microbiome analysis: reverse ecology for environmental sustainability.</title>
        <authorList>
            <person name="Haro-Moreno J.M."/>
            <person name="Coutinho F.H."/>
            <person name="Zaragoza-Solas A."/>
            <person name="Picazo A."/>
            <person name="Almagro-Moreno S."/>
            <person name="Lopez-Perez M."/>
        </authorList>
    </citation>
    <scope>NUCLEOTIDE SEQUENCE [LARGE SCALE GENOMIC DNA]</scope>
    <source>
        <strain evidence="8">MCMED-G42</strain>
    </source>
</reference>
<keyword evidence="3" id="KW-0540">Nuclease</keyword>
<proteinExistence type="predicted"/>
<keyword evidence="7" id="KW-0472">Membrane</keyword>
<keyword evidence="2" id="KW-0819">tRNA processing</keyword>
<evidence type="ECO:0000256" key="5">
    <source>
        <dbReference type="ARBA" id="ARBA00022801"/>
    </source>
</evidence>
<dbReference type="GO" id="GO:0008033">
    <property type="term" value="P:tRNA processing"/>
    <property type="evidence" value="ECO:0007669"/>
    <property type="project" value="UniProtKB-KW"/>
</dbReference>
<feature type="transmembrane region" description="Helical" evidence="7">
    <location>
        <begin position="54"/>
        <end position="72"/>
    </location>
</feature>
<protein>
    <submittedName>
        <fullName evidence="8">Ribonuclease P protein component</fullName>
    </submittedName>
</protein>
<dbReference type="Proteomes" id="UP000585327">
    <property type="component" value="Unassembled WGS sequence"/>
</dbReference>
<gene>
    <name evidence="8" type="ORF">H2021_00985</name>
</gene>
<dbReference type="PROSITE" id="PS00648">
    <property type="entry name" value="RIBONUCLEASE_P"/>
    <property type="match status" value="1"/>
</dbReference>
<dbReference type="GO" id="GO:0004526">
    <property type="term" value="F:ribonuclease P activity"/>
    <property type="evidence" value="ECO:0007669"/>
    <property type="project" value="InterPro"/>
</dbReference>